<evidence type="ECO:0000313" key="2">
    <source>
        <dbReference type="EMBL" id="KAK9912147.1"/>
    </source>
</evidence>
<reference evidence="2 3" key="1">
    <citation type="journal article" date="2023" name="G3 (Bethesda)">
        <title>A chromosome-length genome assembly and annotation of blackberry (Rubus argutus, cv. 'Hillquist').</title>
        <authorList>
            <person name="Bruna T."/>
            <person name="Aryal R."/>
            <person name="Dudchenko O."/>
            <person name="Sargent D.J."/>
            <person name="Mead D."/>
            <person name="Buti M."/>
            <person name="Cavallini A."/>
            <person name="Hytonen T."/>
            <person name="Andres J."/>
            <person name="Pham M."/>
            <person name="Weisz D."/>
            <person name="Mascagni F."/>
            <person name="Usai G."/>
            <person name="Natali L."/>
            <person name="Bassil N."/>
            <person name="Fernandez G.E."/>
            <person name="Lomsadze A."/>
            <person name="Armour M."/>
            <person name="Olukolu B."/>
            <person name="Poorten T."/>
            <person name="Britton C."/>
            <person name="Davik J."/>
            <person name="Ashrafi H."/>
            <person name="Aiden E.L."/>
            <person name="Borodovsky M."/>
            <person name="Worthington M."/>
        </authorList>
    </citation>
    <scope>NUCLEOTIDE SEQUENCE [LARGE SCALE GENOMIC DNA]</scope>
    <source>
        <strain evidence="2">PI 553951</strain>
    </source>
</reference>
<keyword evidence="1" id="KW-0472">Membrane</keyword>
<keyword evidence="1" id="KW-1133">Transmembrane helix</keyword>
<protein>
    <recommendedName>
        <fullName evidence="4">NADH dehydrogenase subunit 6</fullName>
    </recommendedName>
</protein>
<keyword evidence="3" id="KW-1185">Reference proteome</keyword>
<sequence>MGSPSSMVSSIMEMSTGSDLVLEFGYGLGFMVVAEVLVNWICARAGEEGTMAGRLIWGSAQLGLVIEVGLVAEVWVLMWAEMVWFSCGRELM</sequence>
<organism evidence="2 3">
    <name type="scientific">Rubus argutus</name>
    <name type="common">Southern blackberry</name>
    <dbReference type="NCBI Taxonomy" id="59490"/>
    <lineage>
        <taxon>Eukaryota</taxon>
        <taxon>Viridiplantae</taxon>
        <taxon>Streptophyta</taxon>
        <taxon>Embryophyta</taxon>
        <taxon>Tracheophyta</taxon>
        <taxon>Spermatophyta</taxon>
        <taxon>Magnoliopsida</taxon>
        <taxon>eudicotyledons</taxon>
        <taxon>Gunneridae</taxon>
        <taxon>Pentapetalae</taxon>
        <taxon>rosids</taxon>
        <taxon>fabids</taxon>
        <taxon>Rosales</taxon>
        <taxon>Rosaceae</taxon>
        <taxon>Rosoideae</taxon>
        <taxon>Rosoideae incertae sedis</taxon>
        <taxon>Rubus</taxon>
    </lineage>
</organism>
<dbReference type="Proteomes" id="UP001457282">
    <property type="component" value="Unassembled WGS sequence"/>
</dbReference>
<evidence type="ECO:0000313" key="3">
    <source>
        <dbReference type="Proteomes" id="UP001457282"/>
    </source>
</evidence>
<evidence type="ECO:0008006" key="4">
    <source>
        <dbReference type="Google" id="ProtNLM"/>
    </source>
</evidence>
<gene>
    <name evidence="2" type="ORF">M0R45_036020</name>
</gene>
<accession>A0AAW1VYJ9</accession>
<feature type="transmembrane region" description="Helical" evidence="1">
    <location>
        <begin position="20"/>
        <end position="43"/>
    </location>
</feature>
<comment type="caution">
    <text evidence="2">The sequence shown here is derived from an EMBL/GenBank/DDBJ whole genome shotgun (WGS) entry which is preliminary data.</text>
</comment>
<keyword evidence="1" id="KW-0812">Transmembrane</keyword>
<feature type="transmembrane region" description="Helical" evidence="1">
    <location>
        <begin position="55"/>
        <end position="80"/>
    </location>
</feature>
<dbReference type="AlphaFoldDB" id="A0AAW1VYJ9"/>
<dbReference type="EMBL" id="JBEDUW010000007">
    <property type="protein sequence ID" value="KAK9912147.1"/>
    <property type="molecule type" value="Genomic_DNA"/>
</dbReference>
<evidence type="ECO:0000256" key="1">
    <source>
        <dbReference type="SAM" id="Phobius"/>
    </source>
</evidence>
<name>A0AAW1VYJ9_RUBAR</name>
<proteinExistence type="predicted"/>